<evidence type="ECO:0000313" key="2">
    <source>
        <dbReference type="Proteomes" id="UP000054270"/>
    </source>
</evidence>
<dbReference type="AlphaFoldDB" id="A0A0D2LLF5"/>
<dbReference type="EMBL" id="KN817520">
    <property type="protein sequence ID" value="KJA28757.1"/>
    <property type="molecule type" value="Genomic_DNA"/>
</dbReference>
<proteinExistence type="predicted"/>
<dbReference type="Proteomes" id="UP000054270">
    <property type="component" value="Unassembled WGS sequence"/>
</dbReference>
<accession>A0A0D2LLF5</accession>
<sequence length="93" mass="10357">MLVSKQPSFLSLRFSAFPSLIVGQLNSLSAGSTALINAFIGVAPVILSLSHHQWHATNDHLLEGVTIIYRYTPQTRRLECICYCHCRIQLKCG</sequence>
<organism evidence="1 2">
    <name type="scientific">Hypholoma sublateritium (strain FD-334 SS-4)</name>
    <dbReference type="NCBI Taxonomy" id="945553"/>
    <lineage>
        <taxon>Eukaryota</taxon>
        <taxon>Fungi</taxon>
        <taxon>Dikarya</taxon>
        <taxon>Basidiomycota</taxon>
        <taxon>Agaricomycotina</taxon>
        <taxon>Agaricomycetes</taxon>
        <taxon>Agaricomycetidae</taxon>
        <taxon>Agaricales</taxon>
        <taxon>Agaricineae</taxon>
        <taxon>Strophariaceae</taxon>
        <taxon>Hypholoma</taxon>
    </lineage>
</organism>
<protein>
    <submittedName>
        <fullName evidence="1">Uncharacterized protein</fullName>
    </submittedName>
</protein>
<name>A0A0D2LLF5_HYPSF</name>
<evidence type="ECO:0000313" key="1">
    <source>
        <dbReference type="EMBL" id="KJA28757.1"/>
    </source>
</evidence>
<gene>
    <name evidence="1" type="ORF">HYPSUDRAFT_618381</name>
</gene>
<keyword evidence="2" id="KW-1185">Reference proteome</keyword>
<reference evidence="2" key="1">
    <citation type="submission" date="2014-04" db="EMBL/GenBank/DDBJ databases">
        <title>Evolutionary Origins and Diversification of the Mycorrhizal Mutualists.</title>
        <authorList>
            <consortium name="DOE Joint Genome Institute"/>
            <consortium name="Mycorrhizal Genomics Consortium"/>
            <person name="Kohler A."/>
            <person name="Kuo A."/>
            <person name="Nagy L.G."/>
            <person name="Floudas D."/>
            <person name="Copeland A."/>
            <person name="Barry K.W."/>
            <person name="Cichocki N."/>
            <person name="Veneault-Fourrey C."/>
            <person name="LaButti K."/>
            <person name="Lindquist E.A."/>
            <person name="Lipzen A."/>
            <person name="Lundell T."/>
            <person name="Morin E."/>
            <person name="Murat C."/>
            <person name="Riley R."/>
            <person name="Ohm R."/>
            <person name="Sun H."/>
            <person name="Tunlid A."/>
            <person name="Henrissat B."/>
            <person name="Grigoriev I.V."/>
            <person name="Hibbett D.S."/>
            <person name="Martin F."/>
        </authorList>
    </citation>
    <scope>NUCLEOTIDE SEQUENCE [LARGE SCALE GENOMIC DNA]</scope>
    <source>
        <strain evidence="2">FD-334 SS-4</strain>
    </source>
</reference>